<dbReference type="EMBL" id="JANRMS010002441">
    <property type="protein sequence ID" value="KAJ3522464.1"/>
    <property type="molecule type" value="Genomic_DNA"/>
</dbReference>
<organism evidence="1 2">
    <name type="scientific">Fusarium decemcellulare</name>
    <dbReference type="NCBI Taxonomy" id="57161"/>
    <lineage>
        <taxon>Eukaryota</taxon>
        <taxon>Fungi</taxon>
        <taxon>Dikarya</taxon>
        <taxon>Ascomycota</taxon>
        <taxon>Pezizomycotina</taxon>
        <taxon>Sordariomycetes</taxon>
        <taxon>Hypocreomycetidae</taxon>
        <taxon>Hypocreales</taxon>
        <taxon>Nectriaceae</taxon>
        <taxon>Fusarium</taxon>
        <taxon>Fusarium decemcellulare species complex</taxon>
    </lineage>
</organism>
<reference evidence="1" key="1">
    <citation type="submission" date="2022-08" db="EMBL/GenBank/DDBJ databases">
        <title>Genome Sequence of Fusarium decemcellulare.</title>
        <authorList>
            <person name="Buettner E."/>
        </authorList>
    </citation>
    <scope>NUCLEOTIDE SEQUENCE</scope>
    <source>
        <strain evidence="1">Babe19</strain>
    </source>
</reference>
<keyword evidence="2" id="KW-1185">Reference proteome</keyword>
<proteinExistence type="predicted"/>
<comment type="caution">
    <text evidence="1">The sequence shown here is derived from an EMBL/GenBank/DDBJ whole genome shotgun (WGS) entry which is preliminary data.</text>
</comment>
<gene>
    <name evidence="1" type="ORF">NM208_g12847</name>
</gene>
<evidence type="ECO:0000313" key="2">
    <source>
        <dbReference type="Proteomes" id="UP001148629"/>
    </source>
</evidence>
<protein>
    <submittedName>
        <fullName evidence="1">Uncharacterized protein</fullName>
    </submittedName>
</protein>
<sequence length="470" mass="51462">MGANVLVESTTFEDSKTALTSVDSKTTGKITTNDVALGGAASNAPAGSMSSKDIPYKYSLVAAPRPRALSGVCRQHSQPLNEQRLAVVAEPSRVESSSPAVQLKLLHFIHGTLPSSAEAQGAIQGPQSTPTQASNEIQLRYKLAPSTFKTLCTISHSPARRDILQTACLATEFRLFPIKQAERAFFRAVNDNTGIPYPIPENISQPWHKVFLLVQLNLLKIEWPNKISGPARKELYQEVAHLSKLLDPVLRCIADILGERGHGRGLRTALDVLRSVKAGVWEGSENELLQVDGIGVKKMGRLVHAKVKSIKKLAQLEFYHIERLLSHNPPFGQKMLHKLAGFPVLELEFEIISQYTSTMAAATSSSPNEVTGSTESLIHQSSTKSLWIARVILGFTNKETPSWNGHTPWLTLVVEGHNGQLVWFWRGSSKRLVGGKEMIIGLGVKKGEELKITFACEEIVGTTVQMSVEV</sequence>
<accession>A0ACC1RQL7</accession>
<evidence type="ECO:0000313" key="1">
    <source>
        <dbReference type="EMBL" id="KAJ3522464.1"/>
    </source>
</evidence>
<name>A0ACC1RQL7_9HYPO</name>
<dbReference type="Proteomes" id="UP001148629">
    <property type="component" value="Unassembled WGS sequence"/>
</dbReference>